<accession>M2NA79</accession>
<feature type="compositionally biased region" description="Basic and acidic residues" evidence="1">
    <location>
        <begin position="25"/>
        <end position="38"/>
    </location>
</feature>
<gene>
    <name evidence="2" type="ORF">BAUCODRAFT_34533</name>
</gene>
<evidence type="ECO:0000256" key="1">
    <source>
        <dbReference type="SAM" id="MobiDB-lite"/>
    </source>
</evidence>
<feature type="non-terminal residue" evidence="2">
    <location>
        <position position="1"/>
    </location>
</feature>
<reference evidence="2 3" key="1">
    <citation type="journal article" date="2012" name="PLoS Pathog.">
        <title>Diverse lifestyles and strategies of plant pathogenesis encoded in the genomes of eighteen Dothideomycetes fungi.</title>
        <authorList>
            <person name="Ohm R.A."/>
            <person name="Feau N."/>
            <person name="Henrissat B."/>
            <person name="Schoch C.L."/>
            <person name="Horwitz B.A."/>
            <person name="Barry K.W."/>
            <person name="Condon B.J."/>
            <person name="Copeland A.C."/>
            <person name="Dhillon B."/>
            <person name="Glaser F."/>
            <person name="Hesse C.N."/>
            <person name="Kosti I."/>
            <person name="LaButti K."/>
            <person name="Lindquist E.A."/>
            <person name="Lucas S."/>
            <person name="Salamov A.A."/>
            <person name="Bradshaw R.E."/>
            <person name="Ciuffetti L."/>
            <person name="Hamelin R.C."/>
            <person name="Kema G.H.J."/>
            <person name="Lawrence C."/>
            <person name="Scott J.A."/>
            <person name="Spatafora J.W."/>
            <person name="Turgeon B.G."/>
            <person name="de Wit P.J.G.M."/>
            <person name="Zhong S."/>
            <person name="Goodwin S.B."/>
            <person name="Grigoriev I.V."/>
        </authorList>
    </citation>
    <scope>NUCLEOTIDE SEQUENCE [LARGE SCALE GENOMIC DNA]</scope>
    <source>
        <strain evidence="2 3">UAMH 10762</strain>
    </source>
</reference>
<proteinExistence type="predicted"/>
<dbReference type="RefSeq" id="XP_007676796.1">
    <property type="nucleotide sequence ID" value="XM_007678606.1"/>
</dbReference>
<keyword evidence="3" id="KW-1185">Reference proteome</keyword>
<feature type="region of interest" description="Disordered" evidence="1">
    <location>
        <begin position="25"/>
        <end position="53"/>
    </location>
</feature>
<protein>
    <submittedName>
        <fullName evidence="2">Uncharacterized protein</fullName>
    </submittedName>
</protein>
<dbReference type="GeneID" id="19112440"/>
<dbReference type="AlphaFoldDB" id="M2NA79"/>
<dbReference type="HOGENOM" id="CLU_3068292_0_0_1"/>
<sequence length="53" mass="5991">MQLAAAGQSCSENAPVITMETACPRHEHNRESGRRRMDGMVSNGWHFGRHPRE</sequence>
<name>M2NA79_BAUPA</name>
<dbReference type="KEGG" id="bcom:BAUCODRAFT_34533"/>
<organism evidence="2 3">
    <name type="scientific">Baudoinia panamericana (strain UAMH 10762)</name>
    <name type="common">Angels' share fungus</name>
    <name type="synonym">Baudoinia compniacensis (strain UAMH 10762)</name>
    <dbReference type="NCBI Taxonomy" id="717646"/>
    <lineage>
        <taxon>Eukaryota</taxon>
        <taxon>Fungi</taxon>
        <taxon>Dikarya</taxon>
        <taxon>Ascomycota</taxon>
        <taxon>Pezizomycotina</taxon>
        <taxon>Dothideomycetes</taxon>
        <taxon>Dothideomycetidae</taxon>
        <taxon>Mycosphaerellales</taxon>
        <taxon>Teratosphaeriaceae</taxon>
        <taxon>Baudoinia</taxon>
    </lineage>
</organism>
<dbReference type="EMBL" id="KB445556">
    <property type="protein sequence ID" value="EMC95765.1"/>
    <property type="molecule type" value="Genomic_DNA"/>
</dbReference>
<dbReference type="Proteomes" id="UP000011761">
    <property type="component" value="Unassembled WGS sequence"/>
</dbReference>
<evidence type="ECO:0000313" key="3">
    <source>
        <dbReference type="Proteomes" id="UP000011761"/>
    </source>
</evidence>
<evidence type="ECO:0000313" key="2">
    <source>
        <dbReference type="EMBL" id="EMC95765.1"/>
    </source>
</evidence>